<proteinExistence type="predicted"/>
<dbReference type="Proteomes" id="UP000186922">
    <property type="component" value="Unassembled WGS sequence"/>
</dbReference>
<evidence type="ECO:0000313" key="1">
    <source>
        <dbReference type="EMBL" id="GAU89398.1"/>
    </source>
</evidence>
<gene>
    <name evidence="1" type="primary">RvY_01953-1</name>
    <name evidence="1" type="synonym">RvY_01953.1</name>
    <name evidence="1" type="ORF">RvY_01953</name>
</gene>
<keyword evidence="2" id="KW-1185">Reference proteome</keyword>
<organism evidence="1 2">
    <name type="scientific">Ramazzottius varieornatus</name>
    <name type="common">Water bear</name>
    <name type="synonym">Tardigrade</name>
    <dbReference type="NCBI Taxonomy" id="947166"/>
    <lineage>
        <taxon>Eukaryota</taxon>
        <taxon>Metazoa</taxon>
        <taxon>Ecdysozoa</taxon>
        <taxon>Tardigrada</taxon>
        <taxon>Eutardigrada</taxon>
        <taxon>Parachela</taxon>
        <taxon>Hypsibioidea</taxon>
        <taxon>Ramazzottiidae</taxon>
        <taxon>Ramazzottius</taxon>
    </lineage>
</organism>
<accession>A0A1D1UT95</accession>
<reference evidence="1 2" key="1">
    <citation type="journal article" date="2016" name="Nat. Commun.">
        <title>Extremotolerant tardigrade genome and improved radiotolerance of human cultured cells by tardigrade-unique protein.</title>
        <authorList>
            <person name="Hashimoto T."/>
            <person name="Horikawa D.D."/>
            <person name="Saito Y."/>
            <person name="Kuwahara H."/>
            <person name="Kozuka-Hata H."/>
            <person name="Shin-I T."/>
            <person name="Minakuchi Y."/>
            <person name="Ohishi K."/>
            <person name="Motoyama A."/>
            <person name="Aizu T."/>
            <person name="Enomoto A."/>
            <person name="Kondo K."/>
            <person name="Tanaka S."/>
            <person name="Hara Y."/>
            <person name="Koshikawa S."/>
            <person name="Sagara H."/>
            <person name="Miura T."/>
            <person name="Yokobori S."/>
            <person name="Miyagawa K."/>
            <person name="Suzuki Y."/>
            <person name="Kubo T."/>
            <person name="Oyama M."/>
            <person name="Kohara Y."/>
            <person name="Fujiyama A."/>
            <person name="Arakawa K."/>
            <person name="Katayama T."/>
            <person name="Toyoda A."/>
            <person name="Kunieda T."/>
        </authorList>
    </citation>
    <scope>NUCLEOTIDE SEQUENCE [LARGE SCALE GENOMIC DNA]</scope>
    <source>
        <strain evidence="1 2">YOKOZUNA-1</strain>
    </source>
</reference>
<comment type="caution">
    <text evidence="1">The sequence shown here is derived from an EMBL/GenBank/DDBJ whole genome shotgun (WGS) entry which is preliminary data.</text>
</comment>
<protein>
    <submittedName>
        <fullName evidence="1">Uncharacterized protein</fullName>
    </submittedName>
</protein>
<dbReference type="AlphaFoldDB" id="A0A1D1UT95"/>
<dbReference type="EMBL" id="BDGG01000001">
    <property type="protein sequence ID" value="GAU89398.1"/>
    <property type="molecule type" value="Genomic_DNA"/>
</dbReference>
<name>A0A1D1UT95_RAMVA</name>
<evidence type="ECO:0000313" key="2">
    <source>
        <dbReference type="Proteomes" id="UP000186922"/>
    </source>
</evidence>
<sequence>MLADYGGATEFCSLLTGWKHDRGVYRPITVLPHEVAIVTAQNHRNVPSHDRSKPMYFIPFFATLISISSCCNLNKQHSASLICALHKHERYMSHKQSSFFAQSFWDRAMRKMRKKAMRKIEI</sequence>